<proteinExistence type="predicted"/>
<dbReference type="PRINTS" id="PR00411">
    <property type="entry name" value="PNDRDTASEI"/>
</dbReference>
<evidence type="ECO:0000313" key="2">
    <source>
        <dbReference type="Proteomes" id="UP000317371"/>
    </source>
</evidence>
<keyword evidence="2" id="KW-1185">Reference proteome</keyword>
<dbReference type="Gene3D" id="3.50.50.60">
    <property type="entry name" value="FAD/NAD(P)-binding domain"/>
    <property type="match status" value="1"/>
</dbReference>
<dbReference type="AlphaFoldDB" id="A0A540VBT9"/>
<reference evidence="1 2" key="1">
    <citation type="submission" date="2019-06" db="EMBL/GenBank/DDBJ databases">
        <title>Genome sequence of Litorilinea aerophila BAA-2444.</title>
        <authorList>
            <person name="Maclea K.S."/>
            <person name="Maurais E.G."/>
            <person name="Iannazzi L.C."/>
        </authorList>
    </citation>
    <scope>NUCLEOTIDE SEQUENCE [LARGE SCALE GENOMIC DNA]</scope>
    <source>
        <strain evidence="1 2">ATCC BAA-2444</strain>
    </source>
</reference>
<evidence type="ECO:0000313" key="1">
    <source>
        <dbReference type="EMBL" id="TQE93523.1"/>
    </source>
</evidence>
<sequence length="44" mass="4568">MTTKHYDYDILVIGAGQGGLPAAHMAANLGARVALIEEREVGGT</sequence>
<dbReference type="OrthoDB" id="135003at2"/>
<dbReference type="Pfam" id="PF12831">
    <property type="entry name" value="FAD_oxidored"/>
    <property type="match status" value="1"/>
</dbReference>
<gene>
    <name evidence="1" type="ORF">FKZ61_21015</name>
</gene>
<accession>A0A540VBT9</accession>
<dbReference type="RefSeq" id="WP_141612131.1">
    <property type="nucleotide sequence ID" value="NZ_VIGC02000038.1"/>
</dbReference>
<comment type="caution">
    <text evidence="1">The sequence shown here is derived from an EMBL/GenBank/DDBJ whole genome shotgun (WGS) entry which is preliminary data.</text>
</comment>
<dbReference type="SUPFAM" id="SSF51905">
    <property type="entry name" value="FAD/NAD(P)-binding domain"/>
    <property type="match status" value="1"/>
</dbReference>
<protein>
    <submittedName>
        <fullName evidence="1">FAD-dependent oxidoreductase</fullName>
    </submittedName>
</protein>
<dbReference type="InterPro" id="IPR036188">
    <property type="entry name" value="FAD/NAD-bd_sf"/>
</dbReference>
<name>A0A540VBT9_9CHLR</name>
<dbReference type="InParanoid" id="A0A540VBT9"/>
<organism evidence="1 2">
    <name type="scientific">Litorilinea aerophila</name>
    <dbReference type="NCBI Taxonomy" id="1204385"/>
    <lineage>
        <taxon>Bacteria</taxon>
        <taxon>Bacillati</taxon>
        <taxon>Chloroflexota</taxon>
        <taxon>Caldilineae</taxon>
        <taxon>Caldilineales</taxon>
        <taxon>Caldilineaceae</taxon>
        <taxon>Litorilinea</taxon>
    </lineage>
</organism>
<dbReference type="EMBL" id="VIGC01000038">
    <property type="protein sequence ID" value="TQE93523.1"/>
    <property type="molecule type" value="Genomic_DNA"/>
</dbReference>
<dbReference type="Proteomes" id="UP000317371">
    <property type="component" value="Unassembled WGS sequence"/>
</dbReference>